<dbReference type="InterPro" id="IPR000100">
    <property type="entry name" value="RNase_P"/>
</dbReference>
<organism evidence="6 7">
    <name type="scientific">Candidatus Nomurabacteria bacterium RIFOXYA1_FULL_35_17</name>
    <dbReference type="NCBI Taxonomy" id="1801798"/>
    <lineage>
        <taxon>Bacteria</taxon>
        <taxon>Candidatus Nomuraibacteriota</taxon>
    </lineage>
</organism>
<evidence type="ECO:0000313" key="6">
    <source>
        <dbReference type="EMBL" id="OGJ05799.1"/>
    </source>
</evidence>
<dbReference type="SUPFAM" id="SSF54211">
    <property type="entry name" value="Ribosomal protein S5 domain 2-like"/>
    <property type="match status" value="1"/>
</dbReference>
<keyword evidence="1" id="KW-0819">tRNA processing</keyword>
<dbReference type="Pfam" id="PF00825">
    <property type="entry name" value="Ribonuclease_P"/>
    <property type="match status" value="1"/>
</dbReference>
<dbReference type="InterPro" id="IPR020568">
    <property type="entry name" value="Ribosomal_Su5_D2-typ_SF"/>
</dbReference>
<dbReference type="Gene3D" id="3.30.230.10">
    <property type="match status" value="1"/>
</dbReference>
<evidence type="ECO:0000256" key="2">
    <source>
        <dbReference type="ARBA" id="ARBA00022722"/>
    </source>
</evidence>
<dbReference type="GO" id="GO:0008033">
    <property type="term" value="P:tRNA processing"/>
    <property type="evidence" value="ECO:0007669"/>
    <property type="project" value="UniProtKB-KW"/>
</dbReference>
<reference evidence="6 7" key="1">
    <citation type="journal article" date="2016" name="Nat. Commun.">
        <title>Thousands of microbial genomes shed light on interconnected biogeochemical processes in an aquifer system.</title>
        <authorList>
            <person name="Anantharaman K."/>
            <person name="Brown C.T."/>
            <person name="Hug L.A."/>
            <person name="Sharon I."/>
            <person name="Castelle C.J."/>
            <person name="Probst A.J."/>
            <person name="Thomas B.C."/>
            <person name="Singh A."/>
            <person name="Wilkins M.J."/>
            <person name="Karaoz U."/>
            <person name="Brodie E.L."/>
            <person name="Williams K.H."/>
            <person name="Hubbard S.S."/>
            <person name="Banfield J.F."/>
        </authorList>
    </citation>
    <scope>NUCLEOTIDE SEQUENCE [LARGE SCALE GENOMIC DNA]</scope>
</reference>
<keyword evidence="5" id="KW-0694">RNA-binding</keyword>
<evidence type="ECO:0000256" key="1">
    <source>
        <dbReference type="ARBA" id="ARBA00022694"/>
    </source>
</evidence>
<dbReference type="GO" id="GO:0004526">
    <property type="term" value="F:ribonuclease P activity"/>
    <property type="evidence" value="ECO:0007669"/>
    <property type="project" value="InterPro"/>
</dbReference>
<comment type="caution">
    <text evidence="6">The sequence shown here is derived from an EMBL/GenBank/DDBJ whole genome shotgun (WGS) entry which is preliminary data.</text>
</comment>
<dbReference type="EMBL" id="MFVW01000031">
    <property type="protein sequence ID" value="OGJ05799.1"/>
    <property type="molecule type" value="Genomic_DNA"/>
</dbReference>
<gene>
    <name evidence="6" type="ORF">A2192_00395</name>
</gene>
<evidence type="ECO:0000256" key="5">
    <source>
        <dbReference type="ARBA" id="ARBA00022884"/>
    </source>
</evidence>
<evidence type="ECO:0000256" key="4">
    <source>
        <dbReference type="ARBA" id="ARBA00022801"/>
    </source>
</evidence>
<keyword evidence="3" id="KW-0255">Endonuclease</keyword>
<evidence type="ECO:0000256" key="3">
    <source>
        <dbReference type="ARBA" id="ARBA00022759"/>
    </source>
</evidence>
<dbReference type="AlphaFoldDB" id="A0A1F6YHE6"/>
<dbReference type="GO" id="GO:0000049">
    <property type="term" value="F:tRNA binding"/>
    <property type="evidence" value="ECO:0007669"/>
    <property type="project" value="InterPro"/>
</dbReference>
<sequence>MLSKKNRVVTKEVEKIFKACPPNGREGKFVVSTSLTFKYFKNQGKEVKISFIAPKSVAKLAVQRNFLRRLGYDALKKYINLFPLGIVGVFVFKKSQKDVSILENEIKTIFSKIN</sequence>
<keyword evidence="2" id="KW-0540">Nuclease</keyword>
<protein>
    <submittedName>
        <fullName evidence="6">Uncharacterized protein</fullName>
    </submittedName>
</protein>
<proteinExistence type="predicted"/>
<name>A0A1F6YHE6_9BACT</name>
<keyword evidence="4" id="KW-0378">Hydrolase</keyword>
<evidence type="ECO:0000313" key="7">
    <source>
        <dbReference type="Proteomes" id="UP000179274"/>
    </source>
</evidence>
<dbReference type="InterPro" id="IPR014721">
    <property type="entry name" value="Ribsml_uS5_D2-typ_fold_subgr"/>
</dbReference>
<accession>A0A1F6YHE6</accession>
<dbReference type="Proteomes" id="UP000179274">
    <property type="component" value="Unassembled WGS sequence"/>
</dbReference>